<dbReference type="SUPFAM" id="SSF46785">
    <property type="entry name" value="Winged helix' DNA-binding domain"/>
    <property type="match status" value="1"/>
</dbReference>
<gene>
    <name evidence="1" type="ORF">LCGC14_1088830</name>
</gene>
<dbReference type="AlphaFoldDB" id="A0A0F9N0R3"/>
<name>A0A0F9N0R3_9ZZZZ</name>
<dbReference type="InterPro" id="IPR036390">
    <property type="entry name" value="WH_DNA-bd_sf"/>
</dbReference>
<organism evidence="1">
    <name type="scientific">marine sediment metagenome</name>
    <dbReference type="NCBI Taxonomy" id="412755"/>
    <lineage>
        <taxon>unclassified sequences</taxon>
        <taxon>metagenomes</taxon>
        <taxon>ecological metagenomes</taxon>
    </lineage>
</organism>
<reference evidence="1" key="1">
    <citation type="journal article" date="2015" name="Nature">
        <title>Complex archaea that bridge the gap between prokaryotes and eukaryotes.</title>
        <authorList>
            <person name="Spang A."/>
            <person name="Saw J.H."/>
            <person name="Jorgensen S.L."/>
            <person name="Zaremba-Niedzwiedzka K."/>
            <person name="Martijn J."/>
            <person name="Lind A.E."/>
            <person name="van Eijk R."/>
            <person name="Schleper C."/>
            <person name="Guy L."/>
            <person name="Ettema T.J."/>
        </authorList>
    </citation>
    <scope>NUCLEOTIDE SEQUENCE</scope>
</reference>
<sequence>MAKTRKGRKARSIDPIEEYYKTPRVSRVLQGKYSSYESLIFLLVDGFGVDGCGMTNAELARQFNRSGNTIRRAITRLWRGGEFKVTGREGQGRKIYAARHPEVLEKFKDLSIDRRQSSDV</sequence>
<accession>A0A0F9N0R3</accession>
<protein>
    <submittedName>
        <fullName evidence="1">Uncharacterized protein</fullName>
    </submittedName>
</protein>
<evidence type="ECO:0000313" key="1">
    <source>
        <dbReference type="EMBL" id="KKN05292.1"/>
    </source>
</evidence>
<dbReference type="EMBL" id="LAZR01004822">
    <property type="protein sequence ID" value="KKN05292.1"/>
    <property type="molecule type" value="Genomic_DNA"/>
</dbReference>
<comment type="caution">
    <text evidence="1">The sequence shown here is derived from an EMBL/GenBank/DDBJ whole genome shotgun (WGS) entry which is preliminary data.</text>
</comment>
<proteinExistence type="predicted"/>